<reference evidence="1" key="1">
    <citation type="submission" date="2014-05" db="EMBL/GenBank/DDBJ databases">
        <authorList>
            <person name="Chronopoulou M."/>
        </authorList>
    </citation>
    <scope>NUCLEOTIDE SEQUENCE</scope>
    <source>
        <tissue evidence="1">Whole organism</tissue>
    </source>
</reference>
<dbReference type="AlphaFoldDB" id="A0A0K2SX78"/>
<evidence type="ECO:0000313" key="1">
    <source>
        <dbReference type="EMBL" id="CDW18145.1"/>
    </source>
</evidence>
<dbReference type="EMBL" id="HACA01000784">
    <property type="protein sequence ID" value="CDW18145.1"/>
    <property type="molecule type" value="Transcribed_RNA"/>
</dbReference>
<organism evidence="1">
    <name type="scientific">Lepeophtheirus salmonis</name>
    <name type="common">Salmon louse</name>
    <name type="synonym">Caligus salmonis</name>
    <dbReference type="NCBI Taxonomy" id="72036"/>
    <lineage>
        <taxon>Eukaryota</taxon>
        <taxon>Metazoa</taxon>
        <taxon>Ecdysozoa</taxon>
        <taxon>Arthropoda</taxon>
        <taxon>Crustacea</taxon>
        <taxon>Multicrustacea</taxon>
        <taxon>Hexanauplia</taxon>
        <taxon>Copepoda</taxon>
        <taxon>Siphonostomatoida</taxon>
        <taxon>Caligidae</taxon>
        <taxon>Lepeophtheirus</taxon>
    </lineage>
</organism>
<sequence>IALFVSSLLSPFFTPNGHRNTSLLRDLLLLLVYTSSPSFSSLHLFLFSLSHTPNHHSSSSNSTYVRASFFLLSQYSTISKFFSSFSFFISLFLYLASSPSSQLLYLFSPTLFSYLNTKTAKFETYKVALSSILLLSNNFPCWDFPL</sequence>
<name>A0A0K2SX78_LEPSM</name>
<accession>A0A0K2SX78</accession>
<protein>
    <submittedName>
        <fullName evidence="1">Uncharacterized protein</fullName>
    </submittedName>
</protein>
<proteinExistence type="predicted"/>
<feature type="non-terminal residue" evidence="1">
    <location>
        <position position="1"/>
    </location>
</feature>